<name>U3T9Y0_9CREN</name>
<gene>
    <name evidence="1" type="ORF">ACAM_0873</name>
</gene>
<dbReference type="AlphaFoldDB" id="U3T9Y0"/>
<dbReference type="Proteomes" id="UP000016887">
    <property type="component" value="Chromosome"/>
</dbReference>
<dbReference type="EMBL" id="AP012489">
    <property type="protein sequence ID" value="BAN90342.1"/>
    <property type="molecule type" value="Genomic_DNA"/>
</dbReference>
<keyword evidence="2" id="KW-1185">Reference proteome</keyword>
<evidence type="ECO:0000313" key="1">
    <source>
        <dbReference type="EMBL" id="BAN90342.1"/>
    </source>
</evidence>
<dbReference type="STRING" id="1198449.ACAM_0873"/>
<sequence length="91" mass="10146">MASMPPSNINLAFKQQLFPTAIVRRRIVLERQVFHVVPPRGFEPRTTRSSAGRSPAELRRLPSPTALKFRVGGFNLKRACSTFDPSLLTGP</sequence>
<reference evidence="1 2" key="1">
    <citation type="journal article" date="2013" name="Appl. Environ. Microbiol.">
        <title>Variation of the Virus-Related Elements within Syntenic Genomes of the Hyperthermophilic Archaeon Aeropyrum.</title>
        <authorList>
            <person name="Daifuku T."/>
            <person name="Yoshida T."/>
            <person name="Kitamura T."/>
            <person name="Kawaichi S."/>
            <person name="Inoue T."/>
            <person name="Nomura K."/>
            <person name="Yoshida Y."/>
            <person name="Kuno S."/>
            <person name="Sako Y."/>
        </authorList>
    </citation>
    <scope>NUCLEOTIDE SEQUENCE [LARGE SCALE GENOMIC DNA]</scope>
    <source>
        <strain evidence="1 2">SY1</strain>
    </source>
</reference>
<accession>U3T9Y0</accession>
<evidence type="ECO:0000313" key="2">
    <source>
        <dbReference type="Proteomes" id="UP000016887"/>
    </source>
</evidence>
<proteinExistence type="predicted"/>
<dbReference type="KEGG" id="acj:ACAM_0873"/>
<organism evidence="1 2">
    <name type="scientific">Aeropyrum camini SY1 = JCM 12091</name>
    <dbReference type="NCBI Taxonomy" id="1198449"/>
    <lineage>
        <taxon>Archaea</taxon>
        <taxon>Thermoproteota</taxon>
        <taxon>Thermoprotei</taxon>
        <taxon>Desulfurococcales</taxon>
        <taxon>Desulfurococcaceae</taxon>
        <taxon>Aeropyrum</taxon>
    </lineage>
</organism>
<protein>
    <submittedName>
        <fullName evidence="1">Acetyl-CoA carboxylase alpha subunit</fullName>
    </submittedName>
</protein>